<keyword evidence="1" id="KW-0732">Signal</keyword>
<evidence type="ECO:0000313" key="3">
    <source>
        <dbReference type="Proteomes" id="UP000275663"/>
    </source>
</evidence>
<dbReference type="EMBL" id="CP034464">
    <property type="protein sequence ID" value="AZP14116.1"/>
    <property type="molecule type" value="Genomic_DNA"/>
</dbReference>
<keyword evidence="3" id="KW-1185">Reference proteome</keyword>
<dbReference type="AlphaFoldDB" id="A0A3S5HM65"/>
<feature type="signal peptide" evidence="1">
    <location>
        <begin position="1"/>
        <end position="20"/>
    </location>
</feature>
<organism evidence="2 3">
    <name type="scientific">Undibacterium parvum</name>
    <dbReference type="NCBI Taxonomy" id="401471"/>
    <lineage>
        <taxon>Bacteria</taxon>
        <taxon>Pseudomonadati</taxon>
        <taxon>Pseudomonadota</taxon>
        <taxon>Betaproteobacteria</taxon>
        <taxon>Burkholderiales</taxon>
        <taxon>Oxalobacteraceae</taxon>
        <taxon>Undibacterium</taxon>
    </lineage>
</organism>
<name>A0A3S5HM65_9BURK</name>
<evidence type="ECO:0000256" key="1">
    <source>
        <dbReference type="SAM" id="SignalP"/>
    </source>
</evidence>
<dbReference type="OrthoDB" id="5523793at2"/>
<protein>
    <submittedName>
        <fullName evidence="2">Uncharacterized protein</fullName>
    </submittedName>
</protein>
<gene>
    <name evidence="2" type="ORF">EJN92_20195</name>
</gene>
<proteinExistence type="predicted"/>
<feature type="chain" id="PRO_5018667973" evidence="1">
    <location>
        <begin position="21"/>
        <end position="255"/>
    </location>
</feature>
<reference evidence="2 3" key="1">
    <citation type="journal article" date="2011" name="Int. J. Syst. Evol. Microbiol.">
        <title>Description of Undibacterium oligocarboniphilum sp. nov., isolated from purified water, and Undibacterium pigrum strain CCUG 49012 as the type strain of Undibacterium parvum sp. nov., and emended descriptions of the genus Undibacterium and the species Undibacterium pigrum.</title>
        <authorList>
            <person name="Eder W."/>
            <person name="Wanner G."/>
            <person name="Ludwig W."/>
            <person name="Busse H.J."/>
            <person name="Ziemke-Kageler F."/>
            <person name="Lang E."/>
        </authorList>
    </citation>
    <scope>NUCLEOTIDE SEQUENCE [LARGE SCALE GENOMIC DNA]</scope>
    <source>
        <strain evidence="2 3">DSM 23061</strain>
    </source>
</reference>
<dbReference type="KEGG" id="upv:EJN92_20195"/>
<evidence type="ECO:0000313" key="2">
    <source>
        <dbReference type="EMBL" id="AZP14116.1"/>
    </source>
</evidence>
<accession>A0A3S5HM65</accession>
<dbReference type="RefSeq" id="WP_126129477.1">
    <property type="nucleotide sequence ID" value="NZ_CP034464.1"/>
</dbReference>
<sequence>MFKTLRIAFLLFVLAAVGMAAWRAKTNSVAWKYTLIVNVYPINADASPVSEAYVRALTVDEFRPLEKFMLAEAARRERAANASIELRLGPTLTSVPPAPPVAGSVLDVIIWSLQLRWWSFRNAETHGPGAQIKLFVLYFDPNKSSQLDHSTALQKALLGRVNVFATSQMKSQNNVIIAHEFLHTLGATDKYDLQTNQPIFPQGYAHPEQDPLYPQQFAEIMGGRTALTRSSSSIPLSLDHVVIGDQTAREINWVN</sequence>
<dbReference type="Proteomes" id="UP000275663">
    <property type="component" value="Chromosome"/>
</dbReference>